<comment type="caution">
    <text evidence="1">The sequence shown here is derived from an EMBL/GenBank/DDBJ whole genome shotgun (WGS) entry which is preliminary data.</text>
</comment>
<evidence type="ECO:0000313" key="2">
    <source>
        <dbReference type="Proteomes" id="UP000559885"/>
    </source>
</evidence>
<dbReference type="AlphaFoldDB" id="A0A841ZHE3"/>
<dbReference type="RefSeq" id="WP_185371754.1">
    <property type="nucleotide sequence ID" value="NZ_JAARRM010000001.1"/>
</dbReference>
<proteinExistence type="predicted"/>
<name>A0A841ZHE3_9LIST</name>
<organism evidence="1 2">
    <name type="scientific">Listeria aquatica</name>
    <dbReference type="NCBI Taxonomy" id="1494960"/>
    <lineage>
        <taxon>Bacteria</taxon>
        <taxon>Bacillati</taxon>
        <taxon>Bacillota</taxon>
        <taxon>Bacilli</taxon>
        <taxon>Bacillales</taxon>
        <taxon>Listeriaceae</taxon>
        <taxon>Listeria</taxon>
    </lineage>
</organism>
<gene>
    <name evidence="1" type="ORF">HB912_00635</name>
</gene>
<protein>
    <submittedName>
        <fullName evidence="1">Uncharacterized protein</fullName>
    </submittedName>
</protein>
<dbReference type="Proteomes" id="UP000559885">
    <property type="component" value="Unassembled WGS sequence"/>
</dbReference>
<evidence type="ECO:0000313" key="1">
    <source>
        <dbReference type="EMBL" id="MBC1520149.1"/>
    </source>
</evidence>
<accession>A0A841ZHE3</accession>
<sequence length="204" mass="24656">MNELKKKFFPCFMDHQDFLSYAKLVYLSKNERFNPCQDRLYLIDEGVFYWEFSAKQYHAFISEGDYFGFNSEERKSYKPVTDAVLWEIPLSFIHDNCPVSVLTEITYRDTARYERWQGLAEKRKRVTQEGIWCLALRMQQTRQQREAFDDHDFFQLFSETSLTDKEKEKFLLYLINQYIVLKAEQIYILSYVNLSEHIEEMLGF</sequence>
<reference evidence="1 2" key="1">
    <citation type="submission" date="2020-03" db="EMBL/GenBank/DDBJ databases">
        <title>Soil Listeria distribution.</title>
        <authorList>
            <person name="Liao J."/>
            <person name="Wiedmann M."/>
        </authorList>
    </citation>
    <scope>NUCLEOTIDE SEQUENCE [LARGE SCALE GENOMIC DNA]</scope>
    <source>
        <strain evidence="1 2">FSL L7-1507</strain>
    </source>
</reference>
<dbReference type="EMBL" id="JAARRM010000001">
    <property type="protein sequence ID" value="MBC1520149.1"/>
    <property type="molecule type" value="Genomic_DNA"/>
</dbReference>